<reference evidence="6" key="1">
    <citation type="journal article" date="2023" name="Mol. Biol. Evol.">
        <title>Third-Generation Sequencing Reveals the Adaptive Role of the Epigenome in Three Deep-Sea Polychaetes.</title>
        <authorList>
            <person name="Perez M."/>
            <person name="Aroh O."/>
            <person name="Sun Y."/>
            <person name="Lan Y."/>
            <person name="Juniper S.K."/>
            <person name="Young C.R."/>
            <person name="Angers B."/>
            <person name="Qian P.Y."/>
        </authorList>
    </citation>
    <scope>NUCLEOTIDE SEQUENCE</scope>
    <source>
        <strain evidence="6">P08H-3</strain>
    </source>
</reference>
<dbReference type="GO" id="GO:0003700">
    <property type="term" value="F:DNA-binding transcription factor activity"/>
    <property type="evidence" value="ECO:0007669"/>
    <property type="project" value="InterPro"/>
</dbReference>
<comment type="caution">
    <text evidence="6">The sequence shown here is derived from an EMBL/GenBank/DDBJ whole genome shotgun (WGS) entry which is preliminary data.</text>
</comment>
<dbReference type="PIRSF" id="PIRSF001705">
    <property type="entry name" value="Myc_protein"/>
    <property type="match status" value="1"/>
</dbReference>
<dbReference type="AlphaFoldDB" id="A0AAD9K379"/>
<name>A0AAD9K379_9ANNE</name>
<keyword evidence="3" id="KW-0175">Coiled coil</keyword>
<dbReference type="PROSITE" id="PS50888">
    <property type="entry name" value="BHLH"/>
    <property type="match status" value="1"/>
</dbReference>
<dbReference type="SMART" id="SM00353">
    <property type="entry name" value="HLH"/>
    <property type="match status" value="1"/>
</dbReference>
<evidence type="ECO:0000313" key="7">
    <source>
        <dbReference type="Proteomes" id="UP001208570"/>
    </source>
</evidence>
<dbReference type="FunFam" id="4.10.280.10:FF:000019">
    <property type="entry name" value="Myc proto-oncogene protein"/>
    <property type="match status" value="1"/>
</dbReference>
<proteinExistence type="predicted"/>
<feature type="compositionally biased region" description="Low complexity" evidence="4">
    <location>
        <begin position="225"/>
        <end position="244"/>
    </location>
</feature>
<dbReference type="InterPro" id="IPR050433">
    <property type="entry name" value="Myc_transcription_factors"/>
</dbReference>
<dbReference type="Proteomes" id="UP001208570">
    <property type="component" value="Unassembled WGS sequence"/>
</dbReference>
<feature type="domain" description="BHLH" evidence="5">
    <location>
        <begin position="317"/>
        <end position="369"/>
    </location>
</feature>
<evidence type="ECO:0000256" key="2">
    <source>
        <dbReference type="PIRNR" id="PIRNR001705"/>
    </source>
</evidence>
<dbReference type="InterPro" id="IPR011598">
    <property type="entry name" value="bHLH_dom"/>
</dbReference>
<comment type="subcellular location">
    <subcellularLocation>
        <location evidence="2">Nucleus</location>
    </subcellularLocation>
</comment>
<keyword evidence="2" id="KW-0539">Nucleus</keyword>
<evidence type="ECO:0000256" key="1">
    <source>
        <dbReference type="ARBA" id="ARBA00023125"/>
    </source>
</evidence>
<dbReference type="Gene3D" id="4.10.280.10">
    <property type="entry name" value="Helix-loop-helix DNA-binding domain"/>
    <property type="match status" value="1"/>
</dbReference>
<accession>A0AAD9K379</accession>
<dbReference type="CDD" id="cd11400">
    <property type="entry name" value="bHLHzip_Myc"/>
    <property type="match status" value="1"/>
</dbReference>
<comment type="subunit">
    <text evidence="2">Efficient DNA binding requires dimerization with another bHLH protein.</text>
</comment>
<keyword evidence="7" id="KW-1185">Reference proteome</keyword>
<sequence length="402" mass="45238">MSQEVMSLFEHEACFFRDEIEEEEEFYKDSLSKDLFKKFELLTPPQSPPYDPFPPDLDTGSMDKNLQLVSQKLDTESLLTDESSISLVSNLIQDCMWSGPCLAAAGLISAENIKPKRLLLSKDLSSSSARGLGSSGASVCTEIHSGQCVDPAAVFPYQAETVKRLESTSLNLGSVAETPSPSESEDEEEIDVVNVVAEKIARRRHNQTSHCMSSSLHSHLAAIHNYSNTSSPPASYSAPQSPQTARSRDTSHSYVGYKRQRPVSMPPSPQPIKKQRSLLHSTDLKRVVQKLRLGHSTIHIRTQMSRNSSDSEGDDTNKRAQHNVLERKRRNDLKYSFLRLRDHVPELSKQERTPKVTILKLSSDYIRSLTARNRKLENERAKLKARHEMLRQKLAALGHDCW</sequence>
<gene>
    <name evidence="6" type="ORF">LSH36_68g01028</name>
</gene>
<dbReference type="Pfam" id="PF00010">
    <property type="entry name" value="HLH"/>
    <property type="match status" value="1"/>
</dbReference>
<evidence type="ECO:0000256" key="3">
    <source>
        <dbReference type="SAM" id="Coils"/>
    </source>
</evidence>
<keyword evidence="1 2" id="KW-0238">DNA-binding</keyword>
<protein>
    <recommendedName>
        <fullName evidence="5">BHLH domain-containing protein</fullName>
    </recommendedName>
</protein>
<dbReference type="PRINTS" id="PR00044">
    <property type="entry name" value="LEUZIPPRMYC"/>
</dbReference>
<dbReference type="InterPro" id="IPR002418">
    <property type="entry name" value="Tscrpt_reg_Myc"/>
</dbReference>
<dbReference type="InterPro" id="IPR036638">
    <property type="entry name" value="HLH_DNA-bd_sf"/>
</dbReference>
<organism evidence="6 7">
    <name type="scientific">Paralvinella palmiformis</name>
    <dbReference type="NCBI Taxonomy" id="53620"/>
    <lineage>
        <taxon>Eukaryota</taxon>
        <taxon>Metazoa</taxon>
        <taxon>Spiralia</taxon>
        <taxon>Lophotrochozoa</taxon>
        <taxon>Annelida</taxon>
        <taxon>Polychaeta</taxon>
        <taxon>Sedentaria</taxon>
        <taxon>Canalipalpata</taxon>
        <taxon>Terebellida</taxon>
        <taxon>Terebelliformia</taxon>
        <taxon>Alvinellidae</taxon>
        <taxon>Paralvinella</taxon>
    </lineage>
</organism>
<dbReference type="SUPFAM" id="SSF47459">
    <property type="entry name" value="HLH, helix-loop-helix DNA-binding domain"/>
    <property type="match status" value="1"/>
</dbReference>
<dbReference type="GO" id="GO:0003677">
    <property type="term" value="F:DNA binding"/>
    <property type="evidence" value="ECO:0007669"/>
    <property type="project" value="UniProtKB-UniRule"/>
</dbReference>
<feature type="region of interest" description="Disordered" evidence="4">
    <location>
        <begin position="296"/>
        <end position="319"/>
    </location>
</feature>
<feature type="compositionally biased region" description="Polar residues" evidence="4">
    <location>
        <begin position="299"/>
        <end position="310"/>
    </location>
</feature>
<evidence type="ECO:0000313" key="6">
    <source>
        <dbReference type="EMBL" id="KAK2164118.1"/>
    </source>
</evidence>
<dbReference type="GO" id="GO:0005634">
    <property type="term" value="C:nucleus"/>
    <property type="evidence" value="ECO:0007669"/>
    <property type="project" value="UniProtKB-SubCell"/>
</dbReference>
<feature type="coiled-coil region" evidence="3">
    <location>
        <begin position="366"/>
        <end position="393"/>
    </location>
</feature>
<feature type="region of interest" description="Disordered" evidence="4">
    <location>
        <begin position="225"/>
        <end position="277"/>
    </location>
</feature>
<evidence type="ECO:0000259" key="5">
    <source>
        <dbReference type="PROSITE" id="PS50888"/>
    </source>
</evidence>
<dbReference type="PANTHER" id="PTHR45851">
    <property type="entry name" value="MYC PROTO-ONCOGENE"/>
    <property type="match status" value="1"/>
</dbReference>
<evidence type="ECO:0000256" key="4">
    <source>
        <dbReference type="SAM" id="MobiDB-lite"/>
    </source>
</evidence>
<dbReference type="GO" id="GO:0046983">
    <property type="term" value="F:protein dimerization activity"/>
    <property type="evidence" value="ECO:0007669"/>
    <property type="project" value="InterPro"/>
</dbReference>
<dbReference type="Pfam" id="PF01056">
    <property type="entry name" value="Myc_N"/>
    <property type="match status" value="1"/>
</dbReference>
<dbReference type="InterPro" id="IPR012682">
    <property type="entry name" value="Tscrpt_reg_Myc_N"/>
</dbReference>
<dbReference type="EMBL" id="JAODUP010000068">
    <property type="protein sequence ID" value="KAK2164118.1"/>
    <property type="molecule type" value="Genomic_DNA"/>
</dbReference>